<dbReference type="PANTHER" id="PTHR24252:SF7">
    <property type="entry name" value="HYALIN"/>
    <property type="match status" value="1"/>
</dbReference>
<dbReference type="InterPro" id="IPR000436">
    <property type="entry name" value="Sushi_SCR_CCP_dom"/>
</dbReference>
<gene>
    <name evidence="5" type="ORF">EAI_05815</name>
</gene>
<dbReference type="PROSITE" id="PS50240">
    <property type="entry name" value="TRYPSIN_DOM"/>
    <property type="match status" value="1"/>
</dbReference>
<evidence type="ECO:0000256" key="1">
    <source>
        <dbReference type="ARBA" id="ARBA00023157"/>
    </source>
</evidence>
<dbReference type="InterPro" id="IPR001314">
    <property type="entry name" value="Peptidase_S1A"/>
</dbReference>
<evidence type="ECO:0000259" key="4">
    <source>
        <dbReference type="PROSITE" id="PS50923"/>
    </source>
</evidence>
<keyword evidence="6" id="KW-1185">Reference proteome</keyword>
<dbReference type="Gene3D" id="2.10.70.10">
    <property type="entry name" value="Complement Module, domain 1"/>
    <property type="match status" value="1"/>
</dbReference>
<keyword evidence="1" id="KW-1015">Disulfide bond</keyword>
<reference evidence="5 6" key="1">
    <citation type="journal article" date="2010" name="Science">
        <title>Genomic comparison of the ants Camponotus floridanus and Harpegnathos saltator.</title>
        <authorList>
            <person name="Bonasio R."/>
            <person name="Zhang G."/>
            <person name="Ye C."/>
            <person name="Mutti N.S."/>
            <person name="Fang X."/>
            <person name="Qin N."/>
            <person name="Donahue G."/>
            <person name="Yang P."/>
            <person name="Li Q."/>
            <person name="Li C."/>
            <person name="Zhang P."/>
            <person name="Huang Z."/>
            <person name="Berger S.L."/>
            <person name="Reinberg D."/>
            <person name="Wang J."/>
            <person name="Liebig J."/>
        </authorList>
    </citation>
    <scope>NUCLEOTIDE SEQUENCE [LARGE SCALE GENOMIC DNA]</scope>
    <source>
        <strain evidence="5 6">R22 G/1</strain>
    </source>
</reference>
<feature type="domain" description="Peptidase S1" evidence="3">
    <location>
        <begin position="100"/>
        <end position="249"/>
    </location>
</feature>
<dbReference type="GO" id="GO:0006508">
    <property type="term" value="P:proteolysis"/>
    <property type="evidence" value="ECO:0007669"/>
    <property type="project" value="InterPro"/>
</dbReference>
<dbReference type="PROSITE" id="PS00134">
    <property type="entry name" value="TRYPSIN_HIS"/>
    <property type="match status" value="1"/>
</dbReference>
<dbReference type="PRINTS" id="PR00722">
    <property type="entry name" value="CHYMOTRYPSIN"/>
</dbReference>
<feature type="domain" description="Sushi" evidence="4">
    <location>
        <begin position="29"/>
        <end position="87"/>
    </location>
</feature>
<dbReference type="Gene3D" id="2.40.10.10">
    <property type="entry name" value="Trypsin-like serine proteases"/>
    <property type="match status" value="1"/>
</dbReference>
<evidence type="ECO:0000313" key="5">
    <source>
        <dbReference type="EMBL" id="EFN80172.1"/>
    </source>
</evidence>
<protein>
    <submittedName>
        <fullName evidence="5">Limulus clotting factor C</fullName>
    </submittedName>
</protein>
<comment type="caution">
    <text evidence="2">Lacks conserved residue(s) required for the propagation of feature annotation.</text>
</comment>
<evidence type="ECO:0000313" key="6">
    <source>
        <dbReference type="Proteomes" id="UP000008237"/>
    </source>
</evidence>
<dbReference type="Proteomes" id="UP000008237">
    <property type="component" value="Unassembled WGS sequence"/>
</dbReference>
<evidence type="ECO:0000256" key="2">
    <source>
        <dbReference type="PROSITE-ProRule" id="PRU00302"/>
    </source>
</evidence>
<dbReference type="FunFam" id="2.40.10.10:FF:000068">
    <property type="entry name" value="transmembrane protease serine 2"/>
    <property type="match status" value="1"/>
</dbReference>
<organism evidence="6">
    <name type="scientific">Harpegnathos saltator</name>
    <name type="common">Jerdon's jumping ant</name>
    <dbReference type="NCBI Taxonomy" id="610380"/>
    <lineage>
        <taxon>Eukaryota</taxon>
        <taxon>Metazoa</taxon>
        <taxon>Ecdysozoa</taxon>
        <taxon>Arthropoda</taxon>
        <taxon>Hexapoda</taxon>
        <taxon>Insecta</taxon>
        <taxon>Pterygota</taxon>
        <taxon>Neoptera</taxon>
        <taxon>Endopterygota</taxon>
        <taxon>Hymenoptera</taxon>
        <taxon>Apocrita</taxon>
        <taxon>Aculeata</taxon>
        <taxon>Formicoidea</taxon>
        <taxon>Formicidae</taxon>
        <taxon>Ponerinae</taxon>
        <taxon>Ponerini</taxon>
        <taxon>Harpegnathos</taxon>
    </lineage>
</organism>
<dbReference type="InParanoid" id="E2BVV7"/>
<dbReference type="SUPFAM" id="SSF50494">
    <property type="entry name" value="Trypsin-like serine proteases"/>
    <property type="match status" value="1"/>
</dbReference>
<dbReference type="InterPro" id="IPR001254">
    <property type="entry name" value="Trypsin_dom"/>
</dbReference>
<dbReference type="OrthoDB" id="2019384at2759"/>
<keyword evidence="2" id="KW-0768">Sushi</keyword>
<accession>E2BVV7</accession>
<sequence>MDGKIYGLPRPMFIFAEICPPLNSTSVDISCNYRGEEVSCSEPILPGTQATLTCKPFYRLPLISLDNLSMECLDSGVWDHAMFHCELVCGISSTAQARSLILGVGNGIKSTMGSFPWHVGIYVKDGAKTYKNICGGSLISNNLVVSAAHCFYDEAENKPNNASDYAVAAGKYYRSWDAQEEYSQKSMVEYIKLRSDYFGTRGNLAEDIALVKLQTSLDFNMYVSPICVDWQNIYDEEQLREGKSGKVDK</sequence>
<dbReference type="PROSITE" id="PS50923">
    <property type="entry name" value="SUSHI"/>
    <property type="match status" value="1"/>
</dbReference>
<proteinExistence type="predicted"/>
<dbReference type="OMA" id="INANCTY"/>
<dbReference type="Pfam" id="PF00089">
    <property type="entry name" value="Trypsin"/>
    <property type="match status" value="1"/>
</dbReference>
<dbReference type="InterPro" id="IPR018114">
    <property type="entry name" value="TRYPSIN_HIS"/>
</dbReference>
<evidence type="ECO:0000259" key="3">
    <source>
        <dbReference type="PROSITE" id="PS50240"/>
    </source>
</evidence>
<dbReference type="AlphaFoldDB" id="E2BVV7"/>
<dbReference type="SMART" id="SM00020">
    <property type="entry name" value="Tryp_SPc"/>
    <property type="match status" value="1"/>
</dbReference>
<dbReference type="InterPro" id="IPR043504">
    <property type="entry name" value="Peptidase_S1_PA_chymotrypsin"/>
</dbReference>
<name>E2BVV7_HARSA</name>
<dbReference type="EMBL" id="GL451035">
    <property type="protein sequence ID" value="EFN80172.1"/>
    <property type="molecule type" value="Genomic_DNA"/>
</dbReference>
<dbReference type="InterPro" id="IPR009003">
    <property type="entry name" value="Peptidase_S1_PA"/>
</dbReference>
<dbReference type="GO" id="GO:0004252">
    <property type="term" value="F:serine-type endopeptidase activity"/>
    <property type="evidence" value="ECO:0007669"/>
    <property type="project" value="InterPro"/>
</dbReference>
<dbReference type="PANTHER" id="PTHR24252">
    <property type="entry name" value="ACROSIN-RELATED"/>
    <property type="match status" value="1"/>
</dbReference>